<dbReference type="Proteomes" id="UP001321580">
    <property type="component" value="Unassembled WGS sequence"/>
</dbReference>
<comment type="caution">
    <text evidence="2">The sequence shown here is derived from an EMBL/GenBank/DDBJ whole genome shotgun (WGS) entry which is preliminary data.</text>
</comment>
<feature type="transmembrane region" description="Helical" evidence="1">
    <location>
        <begin position="6"/>
        <end position="24"/>
    </location>
</feature>
<accession>A0ABT6XER4</accession>
<reference evidence="2 3" key="1">
    <citation type="submission" date="2023-05" db="EMBL/GenBank/DDBJ databases">
        <title>Lysobacter sp. strain LF1 Genome sequencing and assembly.</title>
        <authorList>
            <person name="Jung Y."/>
        </authorList>
    </citation>
    <scope>NUCLEOTIDE SEQUENCE [LARGE SCALE GENOMIC DNA]</scope>
    <source>
        <strain evidence="2 3">LF1</strain>
    </source>
</reference>
<keyword evidence="1" id="KW-0812">Transmembrane</keyword>
<protein>
    <submittedName>
        <fullName evidence="2">Uncharacterized protein</fullName>
    </submittedName>
</protein>
<dbReference type="EMBL" id="JASGBI010000001">
    <property type="protein sequence ID" value="MDI9238637.1"/>
    <property type="molecule type" value="Genomic_DNA"/>
</dbReference>
<keyword evidence="1" id="KW-0472">Membrane</keyword>
<name>A0ABT6XER4_9GAMM</name>
<dbReference type="RefSeq" id="WP_283212089.1">
    <property type="nucleotide sequence ID" value="NZ_JASGBI010000001.1"/>
</dbReference>
<sequence>MLKILYMLLPPLAISAFAVGLLYFSALRKFGTTLNQYDPQLFARIGANGRTPISKAYAALEALRANPDMRAQLPPEVALKFKDVSRRLWFAAGWIMVLFAVSLAISVAKA</sequence>
<evidence type="ECO:0000313" key="3">
    <source>
        <dbReference type="Proteomes" id="UP001321580"/>
    </source>
</evidence>
<organism evidence="2 3">
    <name type="scientific">Lysobacter stagni</name>
    <dbReference type="NCBI Taxonomy" id="3045172"/>
    <lineage>
        <taxon>Bacteria</taxon>
        <taxon>Pseudomonadati</taxon>
        <taxon>Pseudomonadota</taxon>
        <taxon>Gammaproteobacteria</taxon>
        <taxon>Lysobacterales</taxon>
        <taxon>Lysobacteraceae</taxon>
        <taxon>Lysobacter</taxon>
    </lineage>
</organism>
<keyword evidence="1" id="KW-1133">Transmembrane helix</keyword>
<keyword evidence="3" id="KW-1185">Reference proteome</keyword>
<gene>
    <name evidence="2" type="ORF">QLQ15_06870</name>
</gene>
<proteinExistence type="predicted"/>
<feature type="transmembrane region" description="Helical" evidence="1">
    <location>
        <begin position="88"/>
        <end position="108"/>
    </location>
</feature>
<evidence type="ECO:0000256" key="1">
    <source>
        <dbReference type="SAM" id="Phobius"/>
    </source>
</evidence>
<evidence type="ECO:0000313" key="2">
    <source>
        <dbReference type="EMBL" id="MDI9238637.1"/>
    </source>
</evidence>